<dbReference type="InterPro" id="IPR029460">
    <property type="entry name" value="DNAPol_HHH"/>
</dbReference>
<dbReference type="InterPro" id="IPR040982">
    <property type="entry name" value="DNA_pol3_finger"/>
</dbReference>
<dbReference type="EC" id="2.7.7.7" evidence="3"/>
<dbReference type="PATRIC" id="fig|1461583.4.peg.2495"/>
<dbReference type="PANTHER" id="PTHR32294">
    <property type="entry name" value="DNA POLYMERASE III SUBUNIT ALPHA"/>
    <property type="match status" value="1"/>
</dbReference>
<comment type="subcellular location">
    <subcellularLocation>
        <location evidence="1">Cytoplasm</location>
    </subcellularLocation>
</comment>
<evidence type="ECO:0000256" key="2">
    <source>
        <dbReference type="ARBA" id="ARBA00009496"/>
    </source>
</evidence>
<evidence type="ECO:0000256" key="7">
    <source>
        <dbReference type="ARBA" id="ARBA00022932"/>
    </source>
</evidence>
<organism evidence="15">
    <name type="scientific">Metalysinibacillus saudimassiliensis</name>
    <dbReference type="NCBI Taxonomy" id="1461583"/>
    <lineage>
        <taxon>Bacteria</taxon>
        <taxon>Bacillati</taxon>
        <taxon>Bacillota</taxon>
        <taxon>Bacilli</taxon>
        <taxon>Bacillales</taxon>
        <taxon>Caryophanaceae</taxon>
        <taxon>Metalysinibacillus</taxon>
    </lineage>
</organism>
<dbReference type="NCBIfam" id="TIGR00594">
    <property type="entry name" value="polc"/>
    <property type="match status" value="1"/>
</dbReference>
<reference evidence="15" key="1">
    <citation type="submission" date="2014-07" db="EMBL/GenBank/DDBJ databases">
        <authorList>
            <person name="Urmite Genomes Urmite Genomes"/>
        </authorList>
    </citation>
    <scope>NUCLEOTIDE SEQUENCE</scope>
    <source>
        <strain evidence="15">13S34_air</strain>
    </source>
</reference>
<dbReference type="HOGENOM" id="CLU_001600_0_0_9"/>
<evidence type="ECO:0000313" key="15">
    <source>
        <dbReference type="EMBL" id="CEA05675.1"/>
    </source>
</evidence>
<evidence type="ECO:0000256" key="9">
    <source>
        <dbReference type="ARBA" id="ARBA00049244"/>
    </source>
</evidence>
<feature type="domain" description="DNA polymerase III alpha subunit finger" evidence="14">
    <location>
        <begin position="495"/>
        <end position="658"/>
    </location>
</feature>
<evidence type="ECO:0000259" key="10">
    <source>
        <dbReference type="Pfam" id="PF01336"/>
    </source>
</evidence>
<feature type="domain" description="PHP" evidence="11">
    <location>
        <begin position="8"/>
        <end position="118"/>
    </location>
</feature>
<dbReference type="EMBL" id="LN483078">
    <property type="protein sequence ID" value="CEA05675.1"/>
    <property type="molecule type" value="Genomic_DNA"/>
</dbReference>
<dbReference type="InterPro" id="IPR041931">
    <property type="entry name" value="DNA_pol3_alpha_thumb_dom"/>
</dbReference>
<comment type="similarity">
    <text evidence="2">Belongs to the DNA polymerase type-C family. DnaE subfamily.</text>
</comment>
<dbReference type="InterPro" id="IPR012340">
    <property type="entry name" value="NA-bd_OB-fold"/>
</dbReference>
<dbReference type="CDD" id="cd04485">
    <property type="entry name" value="DnaE_OBF"/>
    <property type="match status" value="1"/>
</dbReference>
<evidence type="ECO:0000259" key="12">
    <source>
        <dbReference type="Pfam" id="PF07733"/>
    </source>
</evidence>
<dbReference type="Pfam" id="PF07733">
    <property type="entry name" value="DNA_pol3_alpha"/>
    <property type="match status" value="1"/>
</dbReference>
<dbReference type="InterPro" id="IPR004013">
    <property type="entry name" value="PHP_dom"/>
</dbReference>
<evidence type="ECO:0000259" key="13">
    <source>
        <dbReference type="Pfam" id="PF14579"/>
    </source>
</evidence>
<dbReference type="Gene3D" id="1.10.10.1600">
    <property type="entry name" value="Bacterial DNA polymerase III alpha subunit, thumb domain"/>
    <property type="match status" value="1"/>
</dbReference>
<sequence length="983" mass="110337">MVVYSQIRTSADVLQSTIRLTSLTSFLQQQQATACAIVNTTLHGLLPFARACEEANVHAVFGVEVPVQFADDSKAAVIFYAMNAQGYANLLKLSSAVETQGGFIQWRWLKSYHQGCIMAHHTTYDQLVALQQLAPDTVYTSVANDLGVPVIIKHPTYFLTEPEAFSYTIARKMAGEELMVEDVLHYCAYTKEQWEAMQAELRQTTEQMLMRCQVTPPVAQYMPKFPLVEQSAEQMLQQLAFTQLKQRLHCEELPTTYHERLSYELEVIITMGYADYFLIVADFMQFAREKNILTGPGRGSSASSLVAYALAITHVDPLQYGLLFERFLNHARRTLPDIDIDFVDSRRQTVIQYVAQKYGKLHVAQISTTGTLAMRAAAREVARAMDFDANVIDYIAKLLPRRESTLQEAYQGSAELRQFIAANQAHQLWWQTACQLEGLPRNQSIHAAGIVLSPVPIIEVAPIQLGNDELFATQWAMQEVEQVGLLKIDFLGLRNLTILAQIRWLYYQKYRQWLDFNTLPLDDAATFTLLQQGDTTGVFQLESAGMREALGLIQPTNFLDIVAVSALHRPGPRDFIPLYARRKHGEEPIVMPHPDLAPILTETYGVIVYQEQILQIATTFAGMSIGEADILRRAISKKDSAQLNNERSHFITGALNNGYDEKTATTIFEMIVRFANYGFVKSHAVAYSLISYQLAFMKANYPSLFYAALLTNAVGDATKTQTLLHEAKRHGVIVKAPDINQSERYYTTVQTTIFVGLAAIKNVPKTFIQTLLATRKEEGAFTSIFDMAMKLSAEHFNEKAITQLIYAGALDSLNQPREVLLATVKAAKAHAKLHRKTQAISLAEAQRVMFGTPKHEKADTVTLRERLQWEKDALGFYVSEHPLTAINQASITAFDIEKCLAGTQVKWFGIVQDVKVLRTKKGEQMAFVQVEDEFAGLSVTVFPKVYRQAATLLIEETIICVQGVVEHRNGKVQIQAKQITTPS</sequence>
<dbReference type="GO" id="GO:0008408">
    <property type="term" value="F:3'-5' exonuclease activity"/>
    <property type="evidence" value="ECO:0007669"/>
    <property type="project" value="InterPro"/>
</dbReference>
<evidence type="ECO:0000259" key="14">
    <source>
        <dbReference type="Pfam" id="PF17657"/>
    </source>
</evidence>
<dbReference type="GO" id="GO:0006260">
    <property type="term" value="P:DNA replication"/>
    <property type="evidence" value="ECO:0007669"/>
    <property type="project" value="UniProtKB-KW"/>
</dbReference>
<dbReference type="Pfam" id="PF17657">
    <property type="entry name" value="DNA_pol3_finger"/>
    <property type="match status" value="1"/>
</dbReference>
<dbReference type="GO" id="GO:0003676">
    <property type="term" value="F:nucleic acid binding"/>
    <property type="evidence" value="ECO:0007669"/>
    <property type="project" value="InterPro"/>
</dbReference>
<dbReference type="Gene3D" id="3.20.20.140">
    <property type="entry name" value="Metal-dependent hydrolases"/>
    <property type="match status" value="1"/>
</dbReference>
<dbReference type="Pfam" id="PF02811">
    <property type="entry name" value="PHP"/>
    <property type="match status" value="1"/>
</dbReference>
<keyword evidence="6" id="KW-0235">DNA replication</keyword>
<keyword evidence="5" id="KW-0548">Nucleotidyltransferase</keyword>
<evidence type="ECO:0000256" key="5">
    <source>
        <dbReference type="ARBA" id="ARBA00022695"/>
    </source>
</evidence>
<feature type="domain" description="DNA polymerase helix-hairpin-helix motif" evidence="13">
    <location>
        <begin position="731"/>
        <end position="818"/>
    </location>
</feature>
<dbReference type="InterPro" id="IPR004805">
    <property type="entry name" value="DnaE2/DnaE/PolC"/>
</dbReference>
<comment type="function">
    <text evidence="8">DNA polymerase III is a complex, multichain enzyme responsible for most of the replicative synthesis in bacteria. This DNA polymerase also exhibits 3' to 5' exonuclease activity. The alpha chain is the DNA polymerase.</text>
</comment>
<dbReference type="PANTHER" id="PTHR32294:SF0">
    <property type="entry name" value="DNA POLYMERASE III SUBUNIT ALPHA"/>
    <property type="match status" value="1"/>
</dbReference>
<protein>
    <recommendedName>
        <fullName evidence="3">DNA-directed DNA polymerase</fullName>
        <ecNumber evidence="3">2.7.7.7</ecNumber>
    </recommendedName>
</protein>
<dbReference type="Gene3D" id="1.10.150.870">
    <property type="match status" value="1"/>
</dbReference>
<gene>
    <name evidence="15" type="primary">dnaE</name>
    <name evidence="15" type="ORF">BN1050_02602</name>
</gene>
<keyword evidence="7" id="KW-0239">DNA-directed DNA polymerase</keyword>
<keyword evidence="4" id="KW-0808">Transferase</keyword>
<evidence type="ECO:0000259" key="11">
    <source>
        <dbReference type="Pfam" id="PF02811"/>
    </source>
</evidence>
<evidence type="ECO:0000256" key="1">
    <source>
        <dbReference type="ARBA" id="ARBA00004496"/>
    </source>
</evidence>
<evidence type="ECO:0000256" key="6">
    <source>
        <dbReference type="ARBA" id="ARBA00022705"/>
    </source>
</evidence>
<dbReference type="Pfam" id="PF14579">
    <property type="entry name" value="HHH_6"/>
    <property type="match status" value="1"/>
</dbReference>
<dbReference type="Pfam" id="PF01336">
    <property type="entry name" value="tRNA_anti-codon"/>
    <property type="match status" value="1"/>
</dbReference>
<proteinExistence type="inferred from homology"/>
<comment type="catalytic activity">
    <reaction evidence="9">
        <text>DNA(n) + a 2'-deoxyribonucleoside 5'-triphosphate = DNA(n+1) + diphosphate</text>
        <dbReference type="Rhea" id="RHEA:22508"/>
        <dbReference type="Rhea" id="RHEA-COMP:17339"/>
        <dbReference type="Rhea" id="RHEA-COMP:17340"/>
        <dbReference type="ChEBI" id="CHEBI:33019"/>
        <dbReference type="ChEBI" id="CHEBI:61560"/>
        <dbReference type="ChEBI" id="CHEBI:173112"/>
        <dbReference type="EC" id="2.7.7.7"/>
    </reaction>
</comment>
<dbReference type="InterPro" id="IPR011708">
    <property type="entry name" value="DNA_pol3_alpha_NTPase_dom"/>
</dbReference>
<feature type="domain" description="OB" evidence="10">
    <location>
        <begin position="909"/>
        <end position="980"/>
    </location>
</feature>
<name>A0A078MHA4_9BACL</name>
<evidence type="ECO:0000256" key="3">
    <source>
        <dbReference type="ARBA" id="ARBA00012417"/>
    </source>
</evidence>
<dbReference type="GO" id="GO:0003887">
    <property type="term" value="F:DNA-directed DNA polymerase activity"/>
    <property type="evidence" value="ECO:0007669"/>
    <property type="project" value="UniProtKB-KW"/>
</dbReference>
<evidence type="ECO:0000256" key="8">
    <source>
        <dbReference type="ARBA" id="ARBA00025611"/>
    </source>
</evidence>
<accession>A0A078MHA4</accession>
<dbReference type="AlphaFoldDB" id="A0A078MHA4"/>
<evidence type="ECO:0000256" key="4">
    <source>
        <dbReference type="ARBA" id="ARBA00022679"/>
    </source>
</evidence>
<dbReference type="Gene3D" id="2.40.50.140">
    <property type="entry name" value="Nucleic acid-binding proteins"/>
    <property type="match status" value="1"/>
</dbReference>
<dbReference type="InterPro" id="IPR004365">
    <property type="entry name" value="NA-bd_OB_tRNA"/>
</dbReference>
<dbReference type="GO" id="GO:0005737">
    <property type="term" value="C:cytoplasm"/>
    <property type="evidence" value="ECO:0007669"/>
    <property type="project" value="UniProtKB-SubCell"/>
</dbReference>
<feature type="domain" description="Bacterial DNA polymerase III alpha subunit NTPase" evidence="12">
    <location>
        <begin position="235"/>
        <end position="492"/>
    </location>
</feature>